<evidence type="ECO:0008006" key="4">
    <source>
        <dbReference type="Google" id="ProtNLM"/>
    </source>
</evidence>
<feature type="transmembrane region" description="Helical" evidence="1">
    <location>
        <begin position="30"/>
        <end position="50"/>
    </location>
</feature>
<evidence type="ECO:0000256" key="1">
    <source>
        <dbReference type="SAM" id="Phobius"/>
    </source>
</evidence>
<name>A0ABQ3MN21_9PSEU</name>
<reference evidence="3" key="1">
    <citation type="journal article" date="2019" name="Int. J. Syst. Evol. Microbiol.">
        <title>The Global Catalogue of Microorganisms (GCM) 10K type strain sequencing project: providing services to taxonomists for standard genome sequencing and annotation.</title>
        <authorList>
            <consortium name="The Broad Institute Genomics Platform"/>
            <consortium name="The Broad Institute Genome Sequencing Center for Infectious Disease"/>
            <person name="Wu L."/>
            <person name="Ma J."/>
        </authorList>
    </citation>
    <scope>NUCLEOTIDE SEQUENCE [LARGE SCALE GENOMIC DNA]</scope>
    <source>
        <strain evidence="3">CGMCC 4.7367</strain>
    </source>
</reference>
<gene>
    <name evidence="2" type="ORF">GCM10017774_62740</name>
</gene>
<evidence type="ECO:0000313" key="3">
    <source>
        <dbReference type="Proteomes" id="UP000605568"/>
    </source>
</evidence>
<comment type="caution">
    <text evidence="2">The sequence shown here is derived from an EMBL/GenBank/DDBJ whole genome shotgun (WGS) entry which is preliminary data.</text>
</comment>
<sequence>MSGETPDGPQDTIGAAKVVRPRLSSGVQTAVILVVGVPTAVLLGVIPIVVLASDGDTATKMSVVQAAASWWTAVAALIAVAVALVAYRNSLQRPDLVLVASNSLSVIKLRLTNTGNASALRPVVRLRVGNEGVFHREGLNQGWAHEEFGQDGYFGALTWYGVGTVIYPGFTLDLPPLTLDESADLRAVRNWPVTATWICEGGQRKEQHFGFTLPSAR</sequence>
<dbReference type="EMBL" id="BNAR01000011">
    <property type="protein sequence ID" value="GHH51757.1"/>
    <property type="molecule type" value="Genomic_DNA"/>
</dbReference>
<accession>A0ABQ3MN21</accession>
<dbReference type="RefSeq" id="WP_191302948.1">
    <property type="nucleotide sequence ID" value="NZ_BNAR01000011.1"/>
</dbReference>
<keyword evidence="1" id="KW-1133">Transmembrane helix</keyword>
<organism evidence="2 3">
    <name type="scientific">Lentzea cavernae</name>
    <dbReference type="NCBI Taxonomy" id="2020703"/>
    <lineage>
        <taxon>Bacteria</taxon>
        <taxon>Bacillati</taxon>
        <taxon>Actinomycetota</taxon>
        <taxon>Actinomycetes</taxon>
        <taxon>Pseudonocardiales</taxon>
        <taxon>Pseudonocardiaceae</taxon>
        <taxon>Lentzea</taxon>
    </lineage>
</organism>
<dbReference type="Proteomes" id="UP000605568">
    <property type="component" value="Unassembled WGS sequence"/>
</dbReference>
<feature type="transmembrane region" description="Helical" evidence="1">
    <location>
        <begin position="70"/>
        <end position="87"/>
    </location>
</feature>
<evidence type="ECO:0000313" key="2">
    <source>
        <dbReference type="EMBL" id="GHH51757.1"/>
    </source>
</evidence>
<keyword evidence="3" id="KW-1185">Reference proteome</keyword>
<keyword evidence="1" id="KW-0812">Transmembrane</keyword>
<protein>
    <recommendedName>
        <fullName evidence="4">DUF58 domain-containing protein</fullName>
    </recommendedName>
</protein>
<proteinExistence type="predicted"/>
<keyword evidence="1" id="KW-0472">Membrane</keyword>